<sequence length="457" mass="53719">MDYNQQIKDFVLNVKRVTSLEDEEKIIGAKWMQGFVDSEQALTTCYEILRCIFDDVIQLYSVKVIKKKEIYNFLIDFLKRTPNREITRHAWDISVSRMVNDILSIIPPRSDFLSGTADDLFSKKTATILMTDLILDREVRMASKDTELYCKILVESEFIDKIIFDFLEVFRKDPFLKEIIFLFEIKCDILPIQNILDCKNLIMICDILPAIDPKNKELSYLFILSISKPLHWLKAHNDEDWIKLYRFYTSLNEHFRRFVDAEIQQNDIQTTFHITSLMVELADKLLDTFINSVNEGIFSFLDELTYIGELNNFNHDEIKSSDDLYIMAARKDMQLSLRKLFKFIPLKPHLDYIVTVINTSKDDYVRIESCLFFIFTMVESAEFPGHLNAIMELISSFPHEAPRFLIEACCRYLRDIIDYFNNLEKISGCPTISLDYIYKWLGRVSEAVATLIDLKKR</sequence>
<comment type="caution">
    <text evidence="1">The sequence shown here is derived from an EMBL/GenBank/DDBJ whole genome shotgun (WGS) entry which is preliminary data.</text>
</comment>
<name>A0A0C2MQ73_THEKT</name>
<organism evidence="1 2">
    <name type="scientific">Thelohanellus kitauei</name>
    <name type="common">Myxosporean</name>
    <dbReference type="NCBI Taxonomy" id="669202"/>
    <lineage>
        <taxon>Eukaryota</taxon>
        <taxon>Metazoa</taxon>
        <taxon>Cnidaria</taxon>
        <taxon>Myxozoa</taxon>
        <taxon>Myxosporea</taxon>
        <taxon>Bivalvulida</taxon>
        <taxon>Platysporina</taxon>
        <taxon>Myxobolidae</taxon>
        <taxon>Thelohanellus</taxon>
    </lineage>
</organism>
<dbReference type="EMBL" id="JWZT01004591">
    <property type="protein sequence ID" value="KII63786.1"/>
    <property type="molecule type" value="Genomic_DNA"/>
</dbReference>
<evidence type="ECO:0000313" key="1">
    <source>
        <dbReference type="EMBL" id="KII63786.1"/>
    </source>
</evidence>
<proteinExistence type="predicted"/>
<gene>
    <name evidence="1" type="ORF">RF11_15021</name>
</gene>
<evidence type="ECO:0000313" key="2">
    <source>
        <dbReference type="Proteomes" id="UP000031668"/>
    </source>
</evidence>
<keyword evidence="2" id="KW-1185">Reference proteome</keyword>
<protein>
    <submittedName>
        <fullName evidence="1">Uncharacterized protein</fullName>
    </submittedName>
</protein>
<accession>A0A0C2MQ73</accession>
<dbReference type="Proteomes" id="UP000031668">
    <property type="component" value="Unassembled WGS sequence"/>
</dbReference>
<dbReference type="AlphaFoldDB" id="A0A0C2MQ73"/>
<reference evidence="1 2" key="1">
    <citation type="journal article" date="2014" name="Genome Biol. Evol.">
        <title>The genome of the myxosporean Thelohanellus kitauei shows adaptations to nutrient acquisition within its fish host.</title>
        <authorList>
            <person name="Yang Y."/>
            <person name="Xiong J."/>
            <person name="Zhou Z."/>
            <person name="Huo F."/>
            <person name="Miao W."/>
            <person name="Ran C."/>
            <person name="Liu Y."/>
            <person name="Zhang J."/>
            <person name="Feng J."/>
            <person name="Wang M."/>
            <person name="Wang M."/>
            <person name="Wang L."/>
            <person name="Yao B."/>
        </authorList>
    </citation>
    <scope>NUCLEOTIDE SEQUENCE [LARGE SCALE GENOMIC DNA]</scope>
    <source>
        <strain evidence="1">Wuqing</strain>
    </source>
</reference>